<name>A0ABU9GCZ2_COBMA</name>
<organism evidence="2 3">
    <name type="scientific">Cobetia marina</name>
    <name type="common">Deleya marina</name>
    <dbReference type="NCBI Taxonomy" id="28258"/>
    <lineage>
        <taxon>Bacteria</taxon>
        <taxon>Pseudomonadati</taxon>
        <taxon>Pseudomonadota</taxon>
        <taxon>Gammaproteobacteria</taxon>
        <taxon>Oceanospirillales</taxon>
        <taxon>Halomonadaceae</taxon>
        <taxon>Cobetia</taxon>
    </lineage>
</organism>
<evidence type="ECO:0000256" key="1">
    <source>
        <dbReference type="ARBA" id="ARBA00023002"/>
    </source>
</evidence>
<proteinExistence type="predicted"/>
<dbReference type="PANTHER" id="PTHR43539:SF78">
    <property type="entry name" value="FLAVIN-CONTAINING MONOOXYGENASE"/>
    <property type="match status" value="1"/>
</dbReference>
<evidence type="ECO:0000313" key="3">
    <source>
        <dbReference type="Proteomes" id="UP001378242"/>
    </source>
</evidence>
<dbReference type="EMBL" id="JBAKAP010000002">
    <property type="protein sequence ID" value="MEL0615643.1"/>
    <property type="molecule type" value="Genomic_DNA"/>
</dbReference>
<dbReference type="PRINTS" id="PR00368">
    <property type="entry name" value="FADPNR"/>
</dbReference>
<dbReference type="PANTHER" id="PTHR43539">
    <property type="entry name" value="FLAVIN-BINDING MONOOXYGENASE-LIKE PROTEIN (AFU_ORTHOLOGUE AFUA_4G09220)"/>
    <property type="match status" value="1"/>
</dbReference>
<dbReference type="PRINTS" id="PR00411">
    <property type="entry name" value="PNDRDTASEI"/>
</dbReference>
<dbReference type="Proteomes" id="UP001378242">
    <property type="component" value="Unassembled WGS sequence"/>
</dbReference>
<protein>
    <submittedName>
        <fullName evidence="2">NAD(P)-binding domain-containing protein</fullName>
    </submittedName>
</protein>
<dbReference type="SUPFAM" id="SSF51905">
    <property type="entry name" value="FAD/NAD(P)-binding domain"/>
    <property type="match status" value="1"/>
</dbReference>
<evidence type="ECO:0000313" key="2">
    <source>
        <dbReference type="EMBL" id="MEL0615643.1"/>
    </source>
</evidence>
<dbReference type="Pfam" id="PF13738">
    <property type="entry name" value="Pyr_redox_3"/>
    <property type="match status" value="1"/>
</dbReference>
<gene>
    <name evidence="2" type="ORF">V6243_02280</name>
</gene>
<comment type="caution">
    <text evidence="2">The sequence shown here is derived from an EMBL/GenBank/DDBJ whole genome shotgun (WGS) entry which is preliminary data.</text>
</comment>
<keyword evidence="1" id="KW-0560">Oxidoreductase</keyword>
<accession>A0ABU9GCZ2</accession>
<reference evidence="2 3" key="1">
    <citation type="submission" date="2024-02" db="EMBL/GenBank/DDBJ databases">
        <title>Bacteria isolated from the canopy kelp, Nereocystis luetkeana.</title>
        <authorList>
            <person name="Pfister C.A."/>
            <person name="Younker I.T."/>
            <person name="Light S.H."/>
        </authorList>
    </citation>
    <scope>NUCLEOTIDE SEQUENCE [LARGE SCALE GENOMIC DNA]</scope>
    <source>
        <strain evidence="2 3">TI.5.07</strain>
    </source>
</reference>
<dbReference type="InterPro" id="IPR036188">
    <property type="entry name" value="FAD/NAD-bd_sf"/>
</dbReference>
<dbReference type="RefSeq" id="WP_341541739.1">
    <property type="nucleotide sequence ID" value="NZ_JBAKAP010000002.1"/>
</dbReference>
<dbReference type="InterPro" id="IPR050982">
    <property type="entry name" value="Auxin_biosynth/cation_transpt"/>
</dbReference>
<dbReference type="Gene3D" id="3.50.50.60">
    <property type="entry name" value="FAD/NAD(P)-binding domain"/>
    <property type="match status" value="1"/>
</dbReference>
<keyword evidence="3" id="KW-1185">Reference proteome</keyword>
<sequence length="426" mass="45471">MQDANSHLPIAIIGAGPIGLSAAVNLLASGLEPITFESGEQVGEHLARWGHVRMFSPWSYNVDPVAAEWLTPTGWQAPRADAFPTGAELLADYLQPLAALPEIASRLHTATRVTHVSRLQHDVLRSNGREEAPFVLRVSGPDGERDVLARAVIDASGTFQCPNGIGAHGIPALGELAAAERIAYGVPDITGKARDDYAGKTVLVVGGGHSAFNALQDLVSLAEQNPDTRILWGVRSATLHNVIRSPKDDELQERRALEVRIQQWLEDGRFEVVTNLAIEAIHPQGEQGARLVVESGSQRLPAVDRIIAATGFRPDLALLSELRVSLDPATQSPARLAPLIDPNQHSCGSVPEHGAAELTHAEPGLYILGIKSYGRAPTFLMRTGYRQVKSVVAALLDPDAVIPAPVCGATRSTANQASRQCEPSCG</sequence>